<evidence type="ECO:0000313" key="3">
    <source>
        <dbReference type="Proteomes" id="UP000176741"/>
    </source>
</evidence>
<dbReference type="SUPFAM" id="SSF51351">
    <property type="entry name" value="Triosephosphate isomerase (TIM)"/>
    <property type="match status" value="1"/>
</dbReference>
<comment type="caution">
    <text evidence="2">The sequence shown here is derived from an EMBL/GenBank/DDBJ whole genome shotgun (WGS) entry which is preliminary data.</text>
</comment>
<dbReference type="Gene3D" id="3.20.20.70">
    <property type="entry name" value="Aldolase class I"/>
    <property type="match status" value="1"/>
</dbReference>
<dbReference type="InterPro" id="IPR000652">
    <property type="entry name" value="Triosephosphate_isomerase"/>
</dbReference>
<keyword evidence="1" id="KW-0413">Isomerase</keyword>
<sequence length="219" mass="23432">MIFVNFKVYKEGTGSEAIKLIRVLEEVAVKTQIKIIPVVQAADIKEAVESTKLEVWTQHVDPVEFGAFTGNIIPEAVFEDGAIGTFLNHSEHKFADFDTLAKANSKAKEVGLKTLIFAGDINGLTNVLKLSPDYVSYEPPELVGSKTTSVAQAKPEIISQAVILAKEKGVPLIVGAGIKSADDIRKSNELGASGFAIASSIVTATDPAKELLDLCEGYK</sequence>
<dbReference type="EMBL" id="MGGD01000039">
    <property type="protein sequence ID" value="OGM20263.1"/>
    <property type="molecule type" value="Genomic_DNA"/>
</dbReference>
<dbReference type="InterPro" id="IPR013785">
    <property type="entry name" value="Aldolase_TIM"/>
</dbReference>
<evidence type="ECO:0000313" key="2">
    <source>
        <dbReference type="EMBL" id="OGM20263.1"/>
    </source>
</evidence>
<dbReference type="Pfam" id="PF00121">
    <property type="entry name" value="TIM"/>
    <property type="match status" value="1"/>
</dbReference>
<dbReference type="Proteomes" id="UP000176741">
    <property type="component" value="Unassembled WGS sequence"/>
</dbReference>
<dbReference type="AlphaFoldDB" id="A0A1F7XYZ7"/>
<dbReference type="InterPro" id="IPR035990">
    <property type="entry name" value="TIM_sf"/>
</dbReference>
<dbReference type="GO" id="GO:0004807">
    <property type="term" value="F:triose-phosphate isomerase activity"/>
    <property type="evidence" value="ECO:0007669"/>
    <property type="project" value="InterPro"/>
</dbReference>
<protein>
    <submittedName>
        <fullName evidence="2">Uncharacterized protein</fullName>
    </submittedName>
</protein>
<dbReference type="NCBIfam" id="NF003302">
    <property type="entry name" value="PRK04302.1"/>
    <property type="match status" value="1"/>
</dbReference>
<evidence type="ECO:0000256" key="1">
    <source>
        <dbReference type="ARBA" id="ARBA00023235"/>
    </source>
</evidence>
<proteinExistence type="predicted"/>
<accession>A0A1F7XYZ7</accession>
<name>A0A1F7XYZ7_9BACT</name>
<dbReference type="PROSITE" id="PS51440">
    <property type="entry name" value="TIM_2"/>
    <property type="match status" value="1"/>
</dbReference>
<organism evidence="2 3">
    <name type="scientific">Candidatus Woesebacteria bacterium RIFCSPHIGHO2_01_FULL_38_26b</name>
    <dbReference type="NCBI Taxonomy" id="1802491"/>
    <lineage>
        <taxon>Bacteria</taxon>
        <taxon>Candidatus Woeseibacteriota</taxon>
    </lineage>
</organism>
<gene>
    <name evidence="2" type="ORF">A2771_01145</name>
</gene>
<reference evidence="2 3" key="1">
    <citation type="journal article" date="2016" name="Nat. Commun.">
        <title>Thousands of microbial genomes shed light on interconnected biogeochemical processes in an aquifer system.</title>
        <authorList>
            <person name="Anantharaman K."/>
            <person name="Brown C.T."/>
            <person name="Hug L.A."/>
            <person name="Sharon I."/>
            <person name="Castelle C.J."/>
            <person name="Probst A.J."/>
            <person name="Thomas B.C."/>
            <person name="Singh A."/>
            <person name="Wilkins M.J."/>
            <person name="Karaoz U."/>
            <person name="Brodie E.L."/>
            <person name="Williams K.H."/>
            <person name="Hubbard S.S."/>
            <person name="Banfield J.F."/>
        </authorList>
    </citation>
    <scope>NUCLEOTIDE SEQUENCE [LARGE SCALE GENOMIC DNA]</scope>
</reference>